<reference evidence="6" key="2">
    <citation type="submission" date="2020-09" db="EMBL/GenBank/DDBJ databases">
        <authorList>
            <person name="Sun Q."/>
            <person name="Kim S."/>
        </authorList>
    </citation>
    <scope>NUCLEOTIDE SEQUENCE</scope>
    <source>
        <strain evidence="6">KCTC 12988</strain>
    </source>
</reference>
<keyword evidence="2 4" id="KW-0479">Metal-binding</keyword>
<keyword evidence="1 4" id="KW-0349">Heme</keyword>
<evidence type="ECO:0000256" key="2">
    <source>
        <dbReference type="ARBA" id="ARBA00022723"/>
    </source>
</evidence>
<evidence type="ECO:0000256" key="3">
    <source>
        <dbReference type="ARBA" id="ARBA00023004"/>
    </source>
</evidence>
<dbReference type="NCBIfam" id="TIGR02603">
    <property type="entry name" value="CxxCH_TIGR02603"/>
    <property type="match status" value="1"/>
</dbReference>
<dbReference type="Gene3D" id="2.60.120.200">
    <property type="match status" value="1"/>
</dbReference>
<dbReference type="SUPFAM" id="SSF50952">
    <property type="entry name" value="Soluble quinoprotein glucose dehydrogenase"/>
    <property type="match status" value="1"/>
</dbReference>
<keyword evidence="3 4" id="KW-0408">Iron</keyword>
<dbReference type="PANTHER" id="PTHR33546">
    <property type="entry name" value="LARGE, MULTIFUNCTIONAL SECRETED PROTEIN-RELATED"/>
    <property type="match status" value="1"/>
</dbReference>
<protein>
    <recommendedName>
        <fullName evidence="5">Cytochrome c domain-containing protein</fullName>
    </recommendedName>
</protein>
<dbReference type="GO" id="GO:0009055">
    <property type="term" value="F:electron transfer activity"/>
    <property type="evidence" value="ECO:0007669"/>
    <property type="project" value="InterPro"/>
</dbReference>
<reference evidence="6" key="1">
    <citation type="journal article" date="2014" name="Int. J. Syst. Evol. Microbiol.">
        <title>Complete genome sequence of Corynebacterium casei LMG S-19264T (=DSM 44701T), isolated from a smear-ripened cheese.</title>
        <authorList>
            <consortium name="US DOE Joint Genome Institute (JGI-PGF)"/>
            <person name="Walter F."/>
            <person name="Albersmeier A."/>
            <person name="Kalinowski J."/>
            <person name="Ruckert C."/>
        </authorList>
    </citation>
    <scope>NUCLEOTIDE SEQUENCE</scope>
    <source>
        <strain evidence="6">KCTC 12988</strain>
    </source>
</reference>
<gene>
    <name evidence="6" type="ORF">GCM10007100_03550</name>
</gene>
<sequence>MFDGESLKGWQFGQDEQGVWKVENGVLVGESSQEGRSTHPYLFSEKEYDHFEFRCQFRLTRDPGSEALDSGIQFRSESLDGRPKGYQADLGGSAGWGGIVEEQGRGQLAEANPNQKAGLLKEDDWNEYVIRANGPRIQVFLNGLETVNFLETEPAIPYRGYLALELPRGGKGRIEFKRMTLRILDGGLDPKDTKAWWADKARVAYEQLNVSNTPQNPEEQLRSFELPDGFVAELVAQESEGIGKFVAIDFDHKGRMWTMTALNYPVDANREKAKAENLFQEGGTDKLLVFDTPTASGLQTPRVFADGLAIPLGVLPYKDGAIAQYGTEIRYYRDTDGDGKADRHEVLLEGFGTQDSHLFPHQFTRGPGGWMYLNQGLGNYSQVRRPNGDVFANGEESVRMDRCRIARMQLDGSDFQVTTTGPNNVWGIVAGRDGEWFIQEANDKGYPVAKYDFGVYLDTGGTSKLQPYQPILPPIFDKAIMGGTGLSGLVLAEDFASPFARKGVKTFYLANPLTSRIQVVTAEPLGNNRFKWQKEEDFLIAGDKWFRPVGIKFGPDGALYIVDWYNKIISHGEVPQNHPERDKVRGRIWRIRHRDQSHAAAPNLAQAASGKLFDYLRSGNALIQRQSWMEMIDRQATELVPQLKGLTVDANERLDVRLAALWALEGLQGIDSELLFALAFDREPNLRAEVVRIAGRKGDAPTFSEIAKAAAVDSAVRVRSALGEALVSREEVDPEAMYSAALLGKEALVNGDRLSVYEREFERFLARWAMEKNAEITAAMLGDAEDLPTENRLLAMQSLQPAQAARAFLPLAAKLERDLTATELSLLTSELHQPEVLAGFEAILSNPVRQKGLLSAFSRVEPQPGNHTLTELLGEASRQLIARENSPSNQRVVMKMAQRHRLELLREDVGGWLLASDDAQMIIAGLRCLRELGPVDSEVALKLVESENNAVQQEAVVALSTAPGAETITELAERWELLSATGKQAAIDGLINSSEKAEAFASSVLAGDFEGIDSGSIEKLIIALGEHPNAKKLLKKLGDKVPMVVRLSGGAVDTNFTLKGPFTIEGWIRCAGKPGPHEKVFSSQNGEVSFKNGKLALSGKGKKDANLVVAKIANTPEQWTHFAITRDEKGIHRIFLDGVLNATGKKPYQAELTDLELGLRKDSSALVDLMEFRVWNKALDEKVIHDGMKVSYAEGRLPDGLTKRISGDLPGLSLSGRAQVAPSSSAPALMTRAEAARVAETFQKYQSMVQAGGDVESGKVMFQQACSACHMVNRVGGNIGPDLSGAGAMGDTSLLRNILTPNASLEASYNRHDLKLRDGSFISGFLAEEDDEKVTIRLIGADDRVIARSEIQSHAVSKRSLMPEGLLLGMEDQQVADLFEYLRTLK</sequence>
<dbReference type="PANTHER" id="PTHR33546:SF1">
    <property type="entry name" value="LARGE, MULTIFUNCTIONAL SECRETED PROTEIN"/>
    <property type="match status" value="1"/>
</dbReference>
<dbReference type="InterPro" id="IPR011042">
    <property type="entry name" value="6-blade_b-propeller_TolB-like"/>
</dbReference>
<dbReference type="SUPFAM" id="SSF49899">
    <property type="entry name" value="Concanavalin A-like lectins/glucanases"/>
    <property type="match status" value="1"/>
</dbReference>
<name>A0A918WFE5_9BACT</name>
<dbReference type="Pfam" id="PF23500">
    <property type="entry name" value="DUF7133"/>
    <property type="match status" value="1"/>
</dbReference>
<dbReference type="InterPro" id="IPR010496">
    <property type="entry name" value="AL/BT2_dom"/>
</dbReference>
<evidence type="ECO:0000259" key="5">
    <source>
        <dbReference type="PROSITE" id="PS51007"/>
    </source>
</evidence>
<dbReference type="InterPro" id="IPR013427">
    <property type="entry name" value="Haem-bd_dom_put"/>
</dbReference>
<dbReference type="Proteomes" id="UP000644507">
    <property type="component" value="Unassembled WGS sequence"/>
</dbReference>
<dbReference type="SUPFAM" id="SSF46626">
    <property type="entry name" value="Cytochrome c"/>
    <property type="match status" value="1"/>
</dbReference>
<accession>A0A918WFE5</accession>
<comment type="caution">
    <text evidence="6">The sequence shown here is derived from an EMBL/GenBank/DDBJ whole genome shotgun (WGS) entry which is preliminary data.</text>
</comment>
<dbReference type="PROSITE" id="PS51007">
    <property type="entry name" value="CYTC"/>
    <property type="match status" value="1"/>
</dbReference>
<dbReference type="GO" id="GO:0016787">
    <property type="term" value="F:hydrolase activity"/>
    <property type="evidence" value="ECO:0007669"/>
    <property type="project" value="InterPro"/>
</dbReference>
<keyword evidence="7" id="KW-1185">Reference proteome</keyword>
<dbReference type="Gene3D" id="1.10.760.10">
    <property type="entry name" value="Cytochrome c-like domain"/>
    <property type="match status" value="1"/>
</dbReference>
<dbReference type="Gene3D" id="2.120.10.30">
    <property type="entry name" value="TolB, C-terminal domain"/>
    <property type="match status" value="1"/>
</dbReference>
<organism evidence="6 7">
    <name type="scientific">Roseibacillus persicicus</name>
    <dbReference type="NCBI Taxonomy" id="454148"/>
    <lineage>
        <taxon>Bacteria</taxon>
        <taxon>Pseudomonadati</taxon>
        <taxon>Verrucomicrobiota</taxon>
        <taxon>Verrucomicrobiia</taxon>
        <taxon>Verrucomicrobiales</taxon>
        <taxon>Verrucomicrobiaceae</taxon>
        <taxon>Roseibacillus</taxon>
    </lineage>
</organism>
<dbReference type="Pfam" id="PF06439">
    <property type="entry name" value="3keto-disac_hyd"/>
    <property type="match status" value="1"/>
</dbReference>
<evidence type="ECO:0000313" key="7">
    <source>
        <dbReference type="Proteomes" id="UP000644507"/>
    </source>
</evidence>
<dbReference type="InterPro" id="IPR055557">
    <property type="entry name" value="DUF7133"/>
</dbReference>
<dbReference type="Gene3D" id="2.60.120.560">
    <property type="entry name" value="Exo-inulinase, domain 1"/>
    <property type="match status" value="1"/>
</dbReference>
<dbReference type="InterPro" id="IPR036909">
    <property type="entry name" value="Cyt_c-like_dom_sf"/>
</dbReference>
<proteinExistence type="predicted"/>
<dbReference type="Pfam" id="PF13385">
    <property type="entry name" value="Laminin_G_3"/>
    <property type="match status" value="1"/>
</dbReference>
<evidence type="ECO:0000256" key="1">
    <source>
        <dbReference type="ARBA" id="ARBA00022617"/>
    </source>
</evidence>
<evidence type="ECO:0000313" key="6">
    <source>
        <dbReference type="EMBL" id="GHC41923.1"/>
    </source>
</evidence>
<dbReference type="EMBL" id="BMXI01000001">
    <property type="protein sequence ID" value="GHC41923.1"/>
    <property type="molecule type" value="Genomic_DNA"/>
</dbReference>
<dbReference type="GO" id="GO:0046872">
    <property type="term" value="F:metal ion binding"/>
    <property type="evidence" value="ECO:0007669"/>
    <property type="project" value="UniProtKB-KW"/>
</dbReference>
<dbReference type="InterPro" id="IPR009056">
    <property type="entry name" value="Cyt_c-like_dom"/>
</dbReference>
<feature type="domain" description="Cytochrome c" evidence="5">
    <location>
        <begin position="1253"/>
        <end position="1386"/>
    </location>
</feature>
<evidence type="ECO:0000256" key="4">
    <source>
        <dbReference type="PROSITE-ProRule" id="PRU00433"/>
    </source>
</evidence>
<dbReference type="GO" id="GO:0020037">
    <property type="term" value="F:heme binding"/>
    <property type="evidence" value="ECO:0007669"/>
    <property type="project" value="InterPro"/>
</dbReference>
<dbReference type="InterPro" id="IPR013320">
    <property type="entry name" value="ConA-like_dom_sf"/>
</dbReference>
<dbReference type="InterPro" id="IPR011041">
    <property type="entry name" value="Quinoprot_gluc/sorb_DH_b-prop"/>
</dbReference>